<protein>
    <submittedName>
        <fullName evidence="2">Uncharacterized protein</fullName>
    </submittedName>
</protein>
<sequence length="164" mass="17575">MQVIVSMSDDKPQKPYHLRGQGPPPYSEGLPAPTKPRKFKFTEPTGDSGLGDTLALPEISDDEDDFLVPGSPTSGSRETTPALQPSTSGLPKILLDLPPETQNPQNAPEVQPEAPIIQNPQNAPEVQPEAPIIQNLQNAPVQPEAPIVQIPQNALEIQTRAASL</sequence>
<feature type="compositionally biased region" description="Polar residues" evidence="1">
    <location>
        <begin position="71"/>
        <end position="89"/>
    </location>
</feature>
<proteinExistence type="predicted"/>
<keyword evidence="3" id="KW-1185">Reference proteome</keyword>
<dbReference type="AlphaFoldDB" id="A0AAV7I258"/>
<organism evidence="2 3">
    <name type="scientific">Cotesia glomerata</name>
    <name type="common">Lepidopteran parasitic wasp</name>
    <name type="synonym">Apanteles glomeratus</name>
    <dbReference type="NCBI Taxonomy" id="32391"/>
    <lineage>
        <taxon>Eukaryota</taxon>
        <taxon>Metazoa</taxon>
        <taxon>Ecdysozoa</taxon>
        <taxon>Arthropoda</taxon>
        <taxon>Hexapoda</taxon>
        <taxon>Insecta</taxon>
        <taxon>Pterygota</taxon>
        <taxon>Neoptera</taxon>
        <taxon>Endopterygota</taxon>
        <taxon>Hymenoptera</taxon>
        <taxon>Apocrita</taxon>
        <taxon>Ichneumonoidea</taxon>
        <taxon>Braconidae</taxon>
        <taxon>Microgastrinae</taxon>
        <taxon>Cotesia</taxon>
    </lineage>
</organism>
<name>A0AAV7I258_COTGL</name>
<feature type="region of interest" description="Disordered" evidence="1">
    <location>
        <begin position="1"/>
        <end position="110"/>
    </location>
</feature>
<evidence type="ECO:0000256" key="1">
    <source>
        <dbReference type="SAM" id="MobiDB-lite"/>
    </source>
</evidence>
<gene>
    <name evidence="2" type="ORF">KQX54_012944</name>
</gene>
<reference evidence="2 3" key="1">
    <citation type="journal article" date="2021" name="J. Hered.">
        <title>A chromosome-level genome assembly of the parasitoid wasp, Cotesia glomerata (Hymenoptera: Braconidae).</title>
        <authorList>
            <person name="Pinto B.J."/>
            <person name="Weis J.J."/>
            <person name="Gamble T."/>
            <person name="Ode P.J."/>
            <person name="Paul R."/>
            <person name="Zaspel J.M."/>
        </authorList>
    </citation>
    <scope>NUCLEOTIDE SEQUENCE [LARGE SCALE GENOMIC DNA]</scope>
    <source>
        <strain evidence="2">CgM1</strain>
    </source>
</reference>
<dbReference type="EMBL" id="JAHXZJ010002609">
    <property type="protein sequence ID" value="KAH0540110.1"/>
    <property type="molecule type" value="Genomic_DNA"/>
</dbReference>
<accession>A0AAV7I258</accession>
<evidence type="ECO:0000313" key="2">
    <source>
        <dbReference type="EMBL" id="KAH0540110.1"/>
    </source>
</evidence>
<comment type="caution">
    <text evidence="2">The sequence shown here is derived from an EMBL/GenBank/DDBJ whole genome shotgun (WGS) entry which is preliminary data.</text>
</comment>
<evidence type="ECO:0000313" key="3">
    <source>
        <dbReference type="Proteomes" id="UP000826195"/>
    </source>
</evidence>
<dbReference type="Proteomes" id="UP000826195">
    <property type="component" value="Unassembled WGS sequence"/>
</dbReference>